<evidence type="ECO:0000313" key="7">
    <source>
        <dbReference type="Proteomes" id="UP000198615"/>
    </source>
</evidence>
<dbReference type="InterPro" id="IPR036390">
    <property type="entry name" value="WH_DNA-bd_sf"/>
</dbReference>
<keyword evidence="7" id="KW-1185">Reference proteome</keyword>
<organism evidence="6 7">
    <name type="scientific">Thalassobaculum litoreum DSM 18839</name>
    <dbReference type="NCBI Taxonomy" id="1123362"/>
    <lineage>
        <taxon>Bacteria</taxon>
        <taxon>Pseudomonadati</taxon>
        <taxon>Pseudomonadota</taxon>
        <taxon>Alphaproteobacteria</taxon>
        <taxon>Rhodospirillales</taxon>
        <taxon>Thalassobaculaceae</taxon>
        <taxon>Thalassobaculum</taxon>
    </lineage>
</organism>
<dbReference type="InterPro" id="IPR058163">
    <property type="entry name" value="LysR-type_TF_proteobact-type"/>
</dbReference>
<dbReference type="PANTHER" id="PTHR30537">
    <property type="entry name" value="HTH-TYPE TRANSCRIPTIONAL REGULATOR"/>
    <property type="match status" value="1"/>
</dbReference>
<comment type="similarity">
    <text evidence="1">Belongs to the LysR transcriptional regulatory family.</text>
</comment>
<dbReference type="Pfam" id="PF03466">
    <property type="entry name" value="LysR_substrate"/>
    <property type="match status" value="1"/>
</dbReference>
<dbReference type="SUPFAM" id="SSF53850">
    <property type="entry name" value="Periplasmic binding protein-like II"/>
    <property type="match status" value="1"/>
</dbReference>
<name>A0A8G2EZC2_9PROT</name>
<comment type="caution">
    <text evidence="6">The sequence shown here is derived from an EMBL/GenBank/DDBJ whole genome shotgun (WGS) entry which is preliminary data.</text>
</comment>
<dbReference type="EMBL" id="FNBW01000011">
    <property type="protein sequence ID" value="SDG17245.1"/>
    <property type="molecule type" value="Genomic_DNA"/>
</dbReference>
<dbReference type="InterPro" id="IPR000847">
    <property type="entry name" value="LysR_HTH_N"/>
</dbReference>
<evidence type="ECO:0000313" key="6">
    <source>
        <dbReference type="EMBL" id="SDG17245.1"/>
    </source>
</evidence>
<dbReference type="Proteomes" id="UP000198615">
    <property type="component" value="Unassembled WGS sequence"/>
</dbReference>
<sequence length="297" mass="32622">MDIRHKDLEAFLAVARAGSFRQAATDRGVTPSALSQSLRALEERMQVRLLNRTTRSVALTEAGDLLQARLTPAFADIEAAVDEVLSLGGRPAGRVRINAPAPPIEHILMPVVPGFLATYPEISLEIIEDAGYVDIVRDGYDAGIRFGLEMAQDMIAVPLADEVEYAVVASPGYLEVRGVPEHPDDLLAHDCIRHRFPGGSIFTWRFARDGVDVALTPNGRLTVNHAHYARAAAEAGSGLARLALPYVEPQLTDGRLIRVLQDWSPTIGKWHLYYPSRRQAPPAFKAFLSYIRSAQPR</sequence>
<dbReference type="PROSITE" id="PS50931">
    <property type="entry name" value="HTH_LYSR"/>
    <property type="match status" value="1"/>
</dbReference>
<protein>
    <submittedName>
        <fullName evidence="6">DNA-binding transcriptional regulator, LysR family</fullName>
    </submittedName>
</protein>
<dbReference type="GO" id="GO:0003677">
    <property type="term" value="F:DNA binding"/>
    <property type="evidence" value="ECO:0007669"/>
    <property type="project" value="UniProtKB-KW"/>
</dbReference>
<dbReference type="PANTHER" id="PTHR30537:SF5">
    <property type="entry name" value="HTH-TYPE TRANSCRIPTIONAL ACTIVATOR TTDR-RELATED"/>
    <property type="match status" value="1"/>
</dbReference>
<dbReference type="InterPro" id="IPR036388">
    <property type="entry name" value="WH-like_DNA-bd_sf"/>
</dbReference>
<keyword evidence="4" id="KW-0804">Transcription</keyword>
<evidence type="ECO:0000256" key="4">
    <source>
        <dbReference type="ARBA" id="ARBA00023163"/>
    </source>
</evidence>
<evidence type="ECO:0000259" key="5">
    <source>
        <dbReference type="PROSITE" id="PS50931"/>
    </source>
</evidence>
<accession>A0A8G2EZC2</accession>
<dbReference type="SUPFAM" id="SSF46785">
    <property type="entry name" value="Winged helix' DNA-binding domain"/>
    <property type="match status" value="1"/>
</dbReference>
<dbReference type="AlphaFoldDB" id="A0A8G2EZC2"/>
<dbReference type="FunFam" id="1.10.10.10:FF:000001">
    <property type="entry name" value="LysR family transcriptional regulator"/>
    <property type="match status" value="1"/>
</dbReference>
<evidence type="ECO:0000256" key="2">
    <source>
        <dbReference type="ARBA" id="ARBA00023015"/>
    </source>
</evidence>
<feature type="domain" description="HTH lysR-type" evidence="5">
    <location>
        <begin position="1"/>
        <end position="60"/>
    </location>
</feature>
<proteinExistence type="inferred from homology"/>
<evidence type="ECO:0000256" key="3">
    <source>
        <dbReference type="ARBA" id="ARBA00023125"/>
    </source>
</evidence>
<dbReference type="GO" id="GO:0003700">
    <property type="term" value="F:DNA-binding transcription factor activity"/>
    <property type="evidence" value="ECO:0007669"/>
    <property type="project" value="InterPro"/>
</dbReference>
<dbReference type="InterPro" id="IPR005119">
    <property type="entry name" value="LysR_subst-bd"/>
</dbReference>
<dbReference type="Pfam" id="PF00126">
    <property type="entry name" value="HTH_1"/>
    <property type="match status" value="1"/>
</dbReference>
<dbReference type="Gene3D" id="1.10.10.10">
    <property type="entry name" value="Winged helix-like DNA-binding domain superfamily/Winged helix DNA-binding domain"/>
    <property type="match status" value="1"/>
</dbReference>
<dbReference type="Gene3D" id="3.40.190.290">
    <property type="match status" value="1"/>
</dbReference>
<keyword evidence="3 6" id="KW-0238">DNA-binding</keyword>
<evidence type="ECO:0000256" key="1">
    <source>
        <dbReference type="ARBA" id="ARBA00009437"/>
    </source>
</evidence>
<keyword evidence="2" id="KW-0805">Transcription regulation</keyword>
<dbReference type="RefSeq" id="WP_245565542.1">
    <property type="nucleotide sequence ID" value="NZ_FNBW01000011.1"/>
</dbReference>
<reference evidence="6 7" key="1">
    <citation type="submission" date="2016-10" db="EMBL/GenBank/DDBJ databases">
        <authorList>
            <person name="Varghese N."/>
            <person name="Submissions S."/>
        </authorList>
    </citation>
    <scope>NUCLEOTIDE SEQUENCE [LARGE SCALE GENOMIC DNA]</scope>
    <source>
        <strain evidence="6 7">DSM 18839</strain>
    </source>
</reference>
<gene>
    <name evidence="6" type="ORF">SAMN05660686_03605</name>
</gene>